<dbReference type="EMBL" id="LHQQ01000439">
    <property type="protein sequence ID" value="KOS36524.1"/>
    <property type="molecule type" value="Genomic_DNA"/>
</dbReference>
<gene>
    <name evidence="2" type="ORF">ACN38_g12727</name>
</gene>
<keyword evidence="3" id="KW-1185">Reference proteome</keyword>
<feature type="compositionally biased region" description="Basic and acidic residues" evidence="1">
    <location>
        <begin position="162"/>
        <end position="173"/>
    </location>
</feature>
<evidence type="ECO:0000313" key="3">
    <source>
        <dbReference type="Proteomes" id="UP000037696"/>
    </source>
</evidence>
<dbReference type="Proteomes" id="UP000037696">
    <property type="component" value="Unassembled WGS sequence"/>
</dbReference>
<name>A0A0M8NWU5_9EURO</name>
<organism evidence="2 3">
    <name type="scientific">Penicillium nordicum</name>
    <dbReference type="NCBI Taxonomy" id="229535"/>
    <lineage>
        <taxon>Eukaryota</taxon>
        <taxon>Fungi</taxon>
        <taxon>Dikarya</taxon>
        <taxon>Ascomycota</taxon>
        <taxon>Pezizomycotina</taxon>
        <taxon>Eurotiomycetes</taxon>
        <taxon>Eurotiomycetidae</taxon>
        <taxon>Eurotiales</taxon>
        <taxon>Aspergillaceae</taxon>
        <taxon>Penicillium</taxon>
    </lineage>
</organism>
<feature type="compositionally biased region" description="Polar residues" evidence="1">
    <location>
        <begin position="210"/>
        <end position="221"/>
    </location>
</feature>
<proteinExistence type="predicted"/>
<accession>A0A0M8NWU5</accession>
<evidence type="ECO:0000256" key="1">
    <source>
        <dbReference type="SAM" id="MobiDB-lite"/>
    </source>
</evidence>
<sequence length="221" mass="25293">MYMASTVDITMLVYFRGGKTAAQIYEDLRELCEAKSLYAVSNKAIQWATWKYKTGVKPEDFVTKWLHLFVEMQEAYPVSERVSSLHAIHVFLHAVASNPACQHWLNTVSIHENWSYDRNLRNIYGDFIASEGRRIGNDRTYQLQQASSNVASTRKKGFNKGKGKDKSASKDSDSSPYHCPFHDRMTSHRPRDCFLNPKNKKKNKKGKPESANNASANAYQF</sequence>
<feature type="compositionally biased region" description="Basic and acidic residues" evidence="1">
    <location>
        <begin position="180"/>
        <end position="192"/>
    </location>
</feature>
<feature type="region of interest" description="Disordered" evidence="1">
    <location>
        <begin position="145"/>
        <end position="221"/>
    </location>
</feature>
<evidence type="ECO:0000313" key="2">
    <source>
        <dbReference type="EMBL" id="KOS36524.1"/>
    </source>
</evidence>
<dbReference type="OrthoDB" id="4369352at2759"/>
<comment type="caution">
    <text evidence="2">The sequence shown here is derived from an EMBL/GenBank/DDBJ whole genome shotgun (WGS) entry which is preliminary data.</text>
</comment>
<protein>
    <submittedName>
        <fullName evidence="2">Uncharacterized protein</fullName>
    </submittedName>
</protein>
<reference evidence="2 3" key="1">
    <citation type="submission" date="2015-08" db="EMBL/GenBank/DDBJ databases">
        <title>Genome sequencing of Penicillium nordicum.</title>
        <authorList>
            <person name="Nguyen H.D."/>
            <person name="Seifert K.A."/>
        </authorList>
    </citation>
    <scope>NUCLEOTIDE SEQUENCE [LARGE SCALE GENOMIC DNA]</scope>
    <source>
        <strain evidence="2 3">DAOMC 185683</strain>
    </source>
</reference>
<dbReference type="AlphaFoldDB" id="A0A0M8NWU5"/>